<dbReference type="GO" id="GO:0046872">
    <property type="term" value="F:metal ion binding"/>
    <property type="evidence" value="ECO:0007669"/>
    <property type="project" value="UniProtKB-KW"/>
</dbReference>
<reference evidence="4 5" key="1">
    <citation type="journal article" date="2019" name="Environ. Microbiol.">
        <title>Species interactions and distinct microbial communities in high Arctic permafrost affected cryosols are associated with the CH4 and CO2 gas fluxes.</title>
        <authorList>
            <person name="Altshuler I."/>
            <person name="Hamel J."/>
            <person name="Turney S."/>
            <person name="Magnuson E."/>
            <person name="Levesque R."/>
            <person name="Greer C."/>
            <person name="Whyte L.G."/>
        </authorList>
    </citation>
    <scope>NUCLEOTIDE SEQUENCE [LARGE SCALE GENOMIC DNA]</scope>
    <source>
        <strain evidence="4 5">S5.20</strain>
    </source>
</reference>
<keyword evidence="5" id="KW-1185">Reference proteome</keyword>
<evidence type="ECO:0000256" key="1">
    <source>
        <dbReference type="ARBA" id="ARBA00009175"/>
    </source>
</evidence>
<organism evidence="4 5">
    <name type="scientific">Mycolicibacterium hodleri</name>
    <dbReference type="NCBI Taxonomy" id="49897"/>
    <lineage>
        <taxon>Bacteria</taxon>
        <taxon>Bacillati</taxon>
        <taxon>Actinomycetota</taxon>
        <taxon>Actinomycetes</taxon>
        <taxon>Mycobacteriales</taxon>
        <taxon>Mycobacteriaceae</taxon>
        <taxon>Mycolicibacterium</taxon>
    </lineage>
</organism>
<dbReference type="OrthoDB" id="9785015at2"/>
<dbReference type="GO" id="GO:0030973">
    <property type="term" value="F:molybdate ion binding"/>
    <property type="evidence" value="ECO:0007669"/>
    <property type="project" value="TreeGrafter"/>
</dbReference>
<dbReference type="Gene3D" id="3.40.190.10">
    <property type="entry name" value="Periplasmic binding protein-like II"/>
    <property type="match status" value="2"/>
</dbReference>
<accession>A0A502E8E0</accession>
<comment type="similarity">
    <text evidence="1">Belongs to the bacterial solute-binding protein ModA family.</text>
</comment>
<proteinExistence type="inferred from homology"/>
<protein>
    <submittedName>
        <fullName evidence="4">Molybdate ABC transporter substrate-binding protein</fullName>
    </submittedName>
</protein>
<dbReference type="AlphaFoldDB" id="A0A502E8E0"/>
<gene>
    <name evidence="4" type="primary">modA</name>
    <name evidence="4" type="ORF">EAH80_15855</name>
</gene>
<dbReference type="NCBIfam" id="TIGR01256">
    <property type="entry name" value="modA"/>
    <property type="match status" value="1"/>
</dbReference>
<keyword evidence="2" id="KW-0479">Metal-binding</keyword>
<dbReference type="EMBL" id="RCZG01000005">
    <property type="protein sequence ID" value="TPG33717.1"/>
    <property type="molecule type" value="Genomic_DNA"/>
</dbReference>
<name>A0A502E8E0_9MYCO</name>
<sequence>MRPSSVSPPVSSTSIITTSSCSTLNPASRRPCYWTVASRRNAPRGELRTVPSGSLRVCTVIRTHRAVSALAALLLVGLSACGTGSDSSGSAAGGSLTVYAAASLKKTFTELGEQFKTDNPGWSVDFTFAGSSDLVTQLTQGAKADVFASADIKNMAKAATAGLLAGEPVNFASNTLVIVTAPGNPKKVVTFADLAKPDLSVVVCAPQVPCGSATGKVEQATKVTLNPVSEESSVTDVLTKVTSGQADAGVVYVTDALGAGDKVTEVDFAESSAAVNTYPIAVLKSAADAPAAKRFVDLVSSDAGQKILRRAGFAAP</sequence>
<evidence type="ECO:0000256" key="2">
    <source>
        <dbReference type="ARBA" id="ARBA00022723"/>
    </source>
</evidence>
<dbReference type="Proteomes" id="UP000320095">
    <property type="component" value="Unassembled WGS sequence"/>
</dbReference>
<evidence type="ECO:0000256" key="3">
    <source>
        <dbReference type="ARBA" id="ARBA00022729"/>
    </source>
</evidence>
<keyword evidence="3" id="KW-0732">Signal</keyword>
<dbReference type="CDD" id="cd13538">
    <property type="entry name" value="PBP2_ModA_like_1"/>
    <property type="match status" value="1"/>
</dbReference>
<dbReference type="InterPro" id="IPR050682">
    <property type="entry name" value="ModA/WtpA"/>
</dbReference>
<dbReference type="SUPFAM" id="SSF53850">
    <property type="entry name" value="Periplasmic binding protein-like II"/>
    <property type="match status" value="1"/>
</dbReference>
<comment type="caution">
    <text evidence="4">The sequence shown here is derived from an EMBL/GenBank/DDBJ whole genome shotgun (WGS) entry which is preliminary data.</text>
</comment>
<dbReference type="PROSITE" id="PS51257">
    <property type="entry name" value="PROKAR_LIPOPROTEIN"/>
    <property type="match status" value="1"/>
</dbReference>
<dbReference type="Pfam" id="PF13531">
    <property type="entry name" value="SBP_bac_11"/>
    <property type="match status" value="1"/>
</dbReference>
<dbReference type="InterPro" id="IPR005950">
    <property type="entry name" value="ModA"/>
</dbReference>
<evidence type="ECO:0000313" key="5">
    <source>
        <dbReference type="Proteomes" id="UP000320095"/>
    </source>
</evidence>
<dbReference type="PANTHER" id="PTHR30632">
    <property type="entry name" value="MOLYBDATE-BINDING PERIPLASMIC PROTEIN"/>
    <property type="match status" value="1"/>
</dbReference>
<evidence type="ECO:0000313" key="4">
    <source>
        <dbReference type="EMBL" id="TPG33717.1"/>
    </source>
</evidence>
<dbReference type="PANTHER" id="PTHR30632:SF0">
    <property type="entry name" value="SULFATE-BINDING PROTEIN"/>
    <property type="match status" value="1"/>
</dbReference>
<dbReference type="GO" id="GO:0015689">
    <property type="term" value="P:molybdate ion transport"/>
    <property type="evidence" value="ECO:0007669"/>
    <property type="project" value="InterPro"/>
</dbReference>